<name>X1Q824_9ZZZZ</name>
<comment type="caution">
    <text evidence="2">The sequence shown here is derived from an EMBL/GenBank/DDBJ whole genome shotgun (WGS) entry which is preliminary data.</text>
</comment>
<dbReference type="PROSITE" id="PS51387">
    <property type="entry name" value="FAD_PCMH"/>
    <property type="match status" value="1"/>
</dbReference>
<dbReference type="InterPro" id="IPR036318">
    <property type="entry name" value="FAD-bd_PCMH-like_sf"/>
</dbReference>
<dbReference type="PANTHER" id="PTHR11748:SF118">
    <property type="entry name" value="ALKYLDIHYDROXYACETONEPHOSPHATE SYNTHASE (PRECURSOR)"/>
    <property type="match status" value="1"/>
</dbReference>
<dbReference type="GO" id="GO:1903457">
    <property type="term" value="P:lactate catabolic process"/>
    <property type="evidence" value="ECO:0007669"/>
    <property type="project" value="TreeGrafter"/>
</dbReference>
<feature type="domain" description="FAD-binding PCMH-type" evidence="1">
    <location>
        <begin position="35"/>
        <end position="227"/>
    </location>
</feature>
<gene>
    <name evidence="2" type="ORF">S12H4_01937</name>
</gene>
<dbReference type="InterPro" id="IPR006094">
    <property type="entry name" value="Oxid_FAD_bind_N"/>
</dbReference>
<dbReference type="GO" id="GO:0071949">
    <property type="term" value="F:FAD binding"/>
    <property type="evidence" value="ECO:0007669"/>
    <property type="project" value="InterPro"/>
</dbReference>
<dbReference type="InterPro" id="IPR016166">
    <property type="entry name" value="FAD-bd_PCMH"/>
</dbReference>
<dbReference type="EMBL" id="BARW01000429">
    <property type="protein sequence ID" value="GAI64383.1"/>
    <property type="molecule type" value="Genomic_DNA"/>
</dbReference>
<sequence length="384" mass="42903">MSKITKVYKEIEIAVGTEYISDKDFMKAAYSRNVDPAFPDRWADIIVRPETTEEVSDIVKIANKYKIPIVPRGGGADLVGGATIEGGILIDLTRMNKIIEINEKDFYCEVECGVTWGALLSELYKKDLTTGVLGPGSGFSATIGGGLSNSTAGFGSTKYGLVPNICLGVEVVLPNPQGTIIWTGAAANKYSKPFCRYGVAPDFTGLFMGDAGTMGIKTKCSLRLFPNSPYKIQKNYILKKDDYNKVFELMYELQKEVKDGIHDLYINPRVVVQLLASQAKIRPPKRARLSGPVFMFILEAFDERILDVYIEQVNRIMTKDNVARPFEWTEIDLDLKLAKDWKFDFKFPYSYFNKFISLAPPKISCTTCHKIPISSIADKKELNS</sequence>
<protein>
    <recommendedName>
        <fullName evidence="1">FAD-binding PCMH-type domain-containing protein</fullName>
    </recommendedName>
</protein>
<dbReference type="GO" id="GO:0004458">
    <property type="term" value="F:D-lactate dehydrogenase (cytochrome) activity"/>
    <property type="evidence" value="ECO:0007669"/>
    <property type="project" value="TreeGrafter"/>
</dbReference>
<dbReference type="GO" id="GO:0008720">
    <property type="term" value="F:D-lactate dehydrogenase (NAD+) activity"/>
    <property type="evidence" value="ECO:0007669"/>
    <property type="project" value="TreeGrafter"/>
</dbReference>
<proteinExistence type="predicted"/>
<reference evidence="2" key="1">
    <citation type="journal article" date="2014" name="Front. Microbiol.">
        <title>High frequency of phylogenetically diverse reductive dehalogenase-homologous genes in deep subseafloor sedimentary metagenomes.</title>
        <authorList>
            <person name="Kawai M."/>
            <person name="Futagami T."/>
            <person name="Toyoda A."/>
            <person name="Takaki Y."/>
            <person name="Nishi S."/>
            <person name="Hori S."/>
            <person name="Arai W."/>
            <person name="Tsubouchi T."/>
            <person name="Morono Y."/>
            <person name="Uchiyama I."/>
            <person name="Ito T."/>
            <person name="Fujiyama A."/>
            <person name="Inagaki F."/>
            <person name="Takami H."/>
        </authorList>
    </citation>
    <scope>NUCLEOTIDE SEQUENCE</scope>
    <source>
        <strain evidence="2">Expedition CK06-06</strain>
    </source>
</reference>
<evidence type="ECO:0000313" key="2">
    <source>
        <dbReference type="EMBL" id="GAI64383.1"/>
    </source>
</evidence>
<dbReference type="PANTHER" id="PTHR11748">
    <property type="entry name" value="D-LACTATE DEHYDROGENASE"/>
    <property type="match status" value="1"/>
</dbReference>
<dbReference type="Gene3D" id="3.30.465.10">
    <property type="match status" value="1"/>
</dbReference>
<dbReference type="SUPFAM" id="SSF56176">
    <property type="entry name" value="FAD-binding/transporter-associated domain-like"/>
    <property type="match status" value="1"/>
</dbReference>
<dbReference type="AlphaFoldDB" id="X1Q824"/>
<dbReference type="InterPro" id="IPR016169">
    <property type="entry name" value="FAD-bd_PCMH_sub2"/>
</dbReference>
<accession>X1Q824</accession>
<evidence type="ECO:0000259" key="1">
    <source>
        <dbReference type="PROSITE" id="PS51387"/>
    </source>
</evidence>
<dbReference type="Pfam" id="PF01565">
    <property type="entry name" value="FAD_binding_4"/>
    <property type="match status" value="1"/>
</dbReference>
<organism evidence="2">
    <name type="scientific">marine sediment metagenome</name>
    <dbReference type="NCBI Taxonomy" id="412755"/>
    <lineage>
        <taxon>unclassified sequences</taxon>
        <taxon>metagenomes</taxon>
        <taxon>ecological metagenomes</taxon>
    </lineage>
</organism>